<dbReference type="GO" id="GO:0006310">
    <property type="term" value="P:DNA recombination"/>
    <property type="evidence" value="ECO:0007669"/>
    <property type="project" value="UniProtKB-KW"/>
</dbReference>
<name>A0A8J2HQE1_COTCN</name>
<dbReference type="AlphaFoldDB" id="A0A8J2HQE1"/>
<feature type="compositionally biased region" description="Basic residues" evidence="2">
    <location>
        <begin position="1"/>
        <end position="22"/>
    </location>
</feature>
<dbReference type="GO" id="GO:0003677">
    <property type="term" value="F:DNA binding"/>
    <property type="evidence" value="ECO:0007669"/>
    <property type="project" value="InterPro"/>
</dbReference>
<evidence type="ECO:0000256" key="2">
    <source>
        <dbReference type="SAM" id="MobiDB-lite"/>
    </source>
</evidence>
<dbReference type="PANTHER" id="PTHR35617">
    <property type="entry name" value="PHAGE_INTEGRASE DOMAIN-CONTAINING PROTEIN"/>
    <property type="match status" value="1"/>
</dbReference>
<dbReference type="PANTHER" id="PTHR35617:SF3">
    <property type="entry name" value="CORE-BINDING (CB) DOMAIN-CONTAINING PROTEIN"/>
    <property type="match status" value="1"/>
</dbReference>
<evidence type="ECO:0000313" key="5">
    <source>
        <dbReference type="Proteomes" id="UP000786811"/>
    </source>
</evidence>
<dbReference type="Proteomes" id="UP000786811">
    <property type="component" value="Unassembled WGS sequence"/>
</dbReference>
<feature type="region of interest" description="Disordered" evidence="2">
    <location>
        <begin position="48"/>
        <end position="79"/>
    </location>
</feature>
<feature type="compositionally biased region" description="Polar residues" evidence="2">
    <location>
        <begin position="299"/>
        <end position="309"/>
    </location>
</feature>
<sequence>MGKKRSRSRSRSRSRESRRKKKDKWEKLQAQVDNLTKVVEMLANVQQEQRSAVNSHVDSGPPIVTSDAEKDKNIESDSGKVMTEIPEKAVTEPTESESKASDQLEVVKDDALKILGLDTNEGNLKNIKYHPQVNDTWGKWKIEGLPEKNKKEILESYKRKGDFYTEAPKLNLEIIPLLSDIAKKRDEHFAETQNCVGTALCALGAAVSLLLDQPEEGVDEDALTNYISHAGQILTDVFYQQSVARKSYITPQLNKNIKPMVDTMLSKEWLYGDDLKEKVKDVKEIEKACASIKDKPTPKLTSKHQSQGNGRRPPAEYRQVGYNQRSHAAEKVATLLALTTGQRLPTLALINIENIETSKSGIKIKIPDQIKTTKPGGFQPELVLPFSKNKPGLCVASAVLDYLDYTKERRQKETKNLFLSTIKLFKEASSQTISHWIKALLGKAGVDVEKFTAYSTRHAAVSTADKRGVEISVIKSCAGWSPSSQTFFKFYNRPVLAINDQFAKAILE</sequence>
<accession>A0A8J2HQE1</accession>
<feature type="region of interest" description="Disordered" evidence="2">
    <location>
        <begin position="1"/>
        <end position="28"/>
    </location>
</feature>
<gene>
    <name evidence="4" type="ORF">HICCMSTLAB_LOCUS11197</name>
</gene>
<keyword evidence="1" id="KW-0233">DNA recombination</keyword>
<feature type="compositionally biased region" description="Basic and acidic residues" evidence="2">
    <location>
        <begin position="67"/>
        <end position="78"/>
    </location>
</feature>
<organism evidence="4 5">
    <name type="scientific">Cotesia congregata</name>
    <name type="common">Parasitoid wasp</name>
    <name type="synonym">Apanteles congregatus</name>
    <dbReference type="NCBI Taxonomy" id="51543"/>
    <lineage>
        <taxon>Eukaryota</taxon>
        <taxon>Metazoa</taxon>
        <taxon>Ecdysozoa</taxon>
        <taxon>Arthropoda</taxon>
        <taxon>Hexapoda</taxon>
        <taxon>Insecta</taxon>
        <taxon>Pterygota</taxon>
        <taxon>Neoptera</taxon>
        <taxon>Endopterygota</taxon>
        <taxon>Hymenoptera</taxon>
        <taxon>Apocrita</taxon>
        <taxon>Ichneumonoidea</taxon>
        <taxon>Braconidae</taxon>
        <taxon>Microgastrinae</taxon>
        <taxon>Cotesia</taxon>
    </lineage>
</organism>
<dbReference type="InterPro" id="IPR011010">
    <property type="entry name" value="DNA_brk_join_enz"/>
</dbReference>
<dbReference type="CDD" id="cd00397">
    <property type="entry name" value="DNA_BRE_C"/>
    <property type="match status" value="1"/>
</dbReference>
<evidence type="ECO:0000313" key="4">
    <source>
        <dbReference type="EMBL" id="CAG5102814.1"/>
    </source>
</evidence>
<dbReference type="OrthoDB" id="7699712at2759"/>
<dbReference type="SUPFAM" id="SSF56349">
    <property type="entry name" value="DNA breaking-rejoining enzymes"/>
    <property type="match status" value="1"/>
</dbReference>
<dbReference type="Pfam" id="PF00589">
    <property type="entry name" value="Phage_integrase"/>
    <property type="match status" value="1"/>
</dbReference>
<dbReference type="GO" id="GO:0015074">
    <property type="term" value="P:DNA integration"/>
    <property type="evidence" value="ECO:0007669"/>
    <property type="project" value="InterPro"/>
</dbReference>
<dbReference type="EMBL" id="CAJNRD030001123">
    <property type="protein sequence ID" value="CAG5102814.1"/>
    <property type="molecule type" value="Genomic_DNA"/>
</dbReference>
<dbReference type="PROSITE" id="PS51898">
    <property type="entry name" value="TYR_RECOMBINASE"/>
    <property type="match status" value="1"/>
</dbReference>
<reference evidence="4" key="1">
    <citation type="submission" date="2021-04" db="EMBL/GenBank/DDBJ databases">
        <authorList>
            <person name="Chebbi M.A.C M."/>
        </authorList>
    </citation>
    <scope>NUCLEOTIDE SEQUENCE</scope>
</reference>
<proteinExistence type="predicted"/>
<dbReference type="InterPro" id="IPR002104">
    <property type="entry name" value="Integrase_catalytic"/>
</dbReference>
<feature type="compositionally biased region" description="Polar residues" evidence="2">
    <location>
        <begin position="48"/>
        <end position="57"/>
    </location>
</feature>
<evidence type="ECO:0000259" key="3">
    <source>
        <dbReference type="PROSITE" id="PS51898"/>
    </source>
</evidence>
<keyword evidence="5" id="KW-1185">Reference proteome</keyword>
<evidence type="ECO:0000256" key="1">
    <source>
        <dbReference type="ARBA" id="ARBA00023172"/>
    </source>
</evidence>
<dbReference type="Gene3D" id="1.10.443.10">
    <property type="entry name" value="Intergrase catalytic core"/>
    <property type="match status" value="1"/>
</dbReference>
<feature type="domain" description="Tyr recombinase" evidence="3">
    <location>
        <begin position="311"/>
        <end position="507"/>
    </location>
</feature>
<dbReference type="InterPro" id="IPR013762">
    <property type="entry name" value="Integrase-like_cat_sf"/>
</dbReference>
<feature type="region of interest" description="Disordered" evidence="2">
    <location>
        <begin position="293"/>
        <end position="316"/>
    </location>
</feature>
<comment type="caution">
    <text evidence="4">The sequence shown here is derived from an EMBL/GenBank/DDBJ whole genome shotgun (WGS) entry which is preliminary data.</text>
</comment>
<protein>
    <recommendedName>
        <fullName evidence="3">Tyr recombinase domain-containing protein</fullName>
    </recommendedName>
</protein>